<organism evidence="10 11">
    <name type="scientific">Bacillus gobiensis</name>
    <dbReference type="NCBI Taxonomy" id="1441095"/>
    <lineage>
        <taxon>Bacteria</taxon>
        <taxon>Bacillati</taxon>
        <taxon>Bacillota</taxon>
        <taxon>Bacilli</taxon>
        <taxon>Bacillales</taxon>
        <taxon>Bacillaceae</taxon>
        <taxon>Bacillus</taxon>
    </lineage>
</organism>
<dbReference type="PANTHER" id="PTHR30478:SF0">
    <property type="entry name" value="BETA SLIDING CLAMP"/>
    <property type="match status" value="1"/>
</dbReference>
<name>A0A0M4GBE6_9BACI</name>
<evidence type="ECO:0000256" key="7">
    <source>
        <dbReference type="ARBA" id="ARBA00022932"/>
    </source>
</evidence>
<dbReference type="Pfam" id="PF02767">
    <property type="entry name" value="DNA_pol3_beta_2"/>
    <property type="match status" value="1"/>
</dbReference>
<dbReference type="InterPro" id="IPR001001">
    <property type="entry name" value="DNA_polIII_beta"/>
</dbReference>
<sequence>MNLIEDTSSQITLDTKLFKVELAKVAFAAADQATRPILQGVLIQKKNDSLEFLCTDSHRLALMKSPMSGKETFQFVFPAKELAQSFSKLMDDSYDVMLIVNERLNTVTNSKPD</sequence>
<dbReference type="SUPFAM" id="SSF55979">
    <property type="entry name" value="DNA clamp"/>
    <property type="match status" value="1"/>
</dbReference>
<dbReference type="EMBL" id="CP012600">
    <property type="protein sequence ID" value="ALC83020.1"/>
    <property type="molecule type" value="Genomic_DNA"/>
</dbReference>
<feature type="domain" description="DNA polymerase III beta sliding clamp central" evidence="9">
    <location>
        <begin position="13"/>
        <end position="103"/>
    </location>
</feature>
<gene>
    <name evidence="10" type="ORF">AM592_16630</name>
</gene>
<evidence type="ECO:0000256" key="4">
    <source>
        <dbReference type="ARBA" id="ARBA00022679"/>
    </source>
</evidence>
<keyword evidence="4" id="KW-0808">Transferase</keyword>
<dbReference type="STRING" id="1441095.AM592_16630"/>
<evidence type="ECO:0000256" key="1">
    <source>
        <dbReference type="ARBA" id="ARBA00004496"/>
    </source>
</evidence>
<evidence type="ECO:0000256" key="2">
    <source>
        <dbReference type="ARBA" id="ARBA00010752"/>
    </source>
</evidence>
<dbReference type="RefSeq" id="WP_053604847.1">
    <property type="nucleotide sequence ID" value="NZ_CP012600.1"/>
</dbReference>
<keyword evidence="8" id="KW-0238">DNA-binding</keyword>
<dbReference type="GO" id="GO:0009360">
    <property type="term" value="C:DNA polymerase III complex"/>
    <property type="evidence" value="ECO:0007669"/>
    <property type="project" value="InterPro"/>
</dbReference>
<dbReference type="Gene3D" id="3.10.150.10">
    <property type="entry name" value="DNA Polymerase III, subunit A, domain 2"/>
    <property type="match status" value="1"/>
</dbReference>
<dbReference type="PANTHER" id="PTHR30478">
    <property type="entry name" value="DNA POLYMERASE III SUBUNIT BETA"/>
    <property type="match status" value="1"/>
</dbReference>
<keyword evidence="5" id="KW-0548">Nucleotidyltransferase</keyword>
<evidence type="ECO:0000256" key="3">
    <source>
        <dbReference type="ARBA" id="ARBA00022490"/>
    </source>
</evidence>
<evidence type="ECO:0000313" key="11">
    <source>
        <dbReference type="Proteomes" id="UP000067625"/>
    </source>
</evidence>
<dbReference type="InterPro" id="IPR046938">
    <property type="entry name" value="DNA_clamp_sf"/>
</dbReference>
<keyword evidence="7" id="KW-0239">DNA-directed DNA polymerase</keyword>
<protein>
    <recommendedName>
        <fullName evidence="9">DNA polymerase III beta sliding clamp central domain-containing protein</fullName>
    </recommendedName>
</protein>
<evidence type="ECO:0000256" key="5">
    <source>
        <dbReference type="ARBA" id="ARBA00022695"/>
    </source>
</evidence>
<reference evidence="11" key="1">
    <citation type="submission" date="2015-08" db="EMBL/GenBank/DDBJ databases">
        <title>Genome sequencing project for genomic taxonomy and phylogenomics of Bacillus-like bacteria.</title>
        <authorList>
            <person name="Liu B."/>
            <person name="Wang J."/>
            <person name="Zhu Y."/>
            <person name="Liu G."/>
            <person name="Chen Q."/>
            <person name="Chen Z."/>
            <person name="Lan J."/>
            <person name="Che J."/>
            <person name="Ge C."/>
            <person name="Shi H."/>
            <person name="Pan Z."/>
            <person name="Liu X."/>
        </authorList>
    </citation>
    <scope>NUCLEOTIDE SEQUENCE [LARGE SCALE GENOMIC DNA]</scope>
    <source>
        <strain evidence="11">FJAT-4402</strain>
    </source>
</reference>
<dbReference type="GO" id="GO:0008408">
    <property type="term" value="F:3'-5' exonuclease activity"/>
    <property type="evidence" value="ECO:0007669"/>
    <property type="project" value="InterPro"/>
</dbReference>
<keyword evidence="3" id="KW-0963">Cytoplasm</keyword>
<proteinExistence type="inferred from homology"/>
<dbReference type="GO" id="GO:0005737">
    <property type="term" value="C:cytoplasm"/>
    <property type="evidence" value="ECO:0007669"/>
    <property type="project" value="UniProtKB-SubCell"/>
</dbReference>
<keyword evidence="6" id="KW-0235">DNA replication</keyword>
<dbReference type="OrthoDB" id="8421503at2"/>
<evidence type="ECO:0000313" key="10">
    <source>
        <dbReference type="EMBL" id="ALC83020.1"/>
    </source>
</evidence>
<evidence type="ECO:0000256" key="6">
    <source>
        <dbReference type="ARBA" id="ARBA00022705"/>
    </source>
</evidence>
<dbReference type="AlphaFoldDB" id="A0A0M4GBE6"/>
<dbReference type="Proteomes" id="UP000067625">
    <property type="component" value="Chromosome"/>
</dbReference>
<dbReference type="InterPro" id="IPR022637">
    <property type="entry name" value="DNA_polIII_beta_cen"/>
</dbReference>
<keyword evidence="11" id="KW-1185">Reference proteome</keyword>
<accession>A0A0M4GBE6</accession>
<dbReference type="GO" id="GO:0003677">
    <property type="term" value="F:DNA binding"/>
    <property type="evidence" value="ECO:0007669"/>
    <property type="project" value="UniProtKB-KW"/>
</dbReference>
<evidence type="ECO:0000256" key="8">
    <source>
        <dbReference type="ARBA" id="ARBA00023125"/>
    </source>
</evidence>
<evidence type="ECO:0000259" key="9">
    <source>
        <dbReference type="Pfam" id="PF02767"/>
    </source>
</evidence>
<dbReference type="PATRIC" id="fig|1441095.3.peg.3684"/>
<reference evidence="10 11" key="2">
    <citation type="journal article" date="2016" name="Int. J. Syst. Evol. Microbiol.">
        <title>Bacillus gobiensis sp. nov., isolated from a soil sample.</title>
        <authorList>
            <person name="Liu B."/>
            <person name="Liu G.H."/>
            <person name="Cetin S."/>
            <person name="Schumann P."/>
            <person name="Pan Z.Z."/>
            <person name="Chen Q.Q."/>
        </authorList>
    </citation>
    <scope>NUCLEOTIDE SEQUENCE [LARGE SCALE GENOMIC DNA]</scope>
    <source>
        <strain evidence="10 11">FJAT-4402</strain>
    </source>
</reference>
<comment type="subcellular location">
    <subcellularLocation>
        <location evidence="1">Cytoplasm</location>
    </subcellularLocation>
</comment>
<dbReference type="GO" id="GO:0006271">
    <property type="term" value="P:DNA strand elongation involved in DNA replication"/>
    <property type="evidence" value="ECO:0007669"/>
    <property type="project" value="TreeGrafter"/>
</dbReference>
<dbReference type="GO" id="GO:0003887">
    <property type="term" value="F:DNA-directed DNA polymerase activity"/>
    <property type="evidence" value="ECO:0007669"/>
    <property type="project" value="UniProtKB-KW"/>
</dbReference>
<comment type="similarity">
    <text evidence="2">Belongs to the beta sliding clamp family.</text>
</comment>